<gene>
    <name evidence="1" type="primary">vapG</name>
</gene>
<proteinExistence type="predicted"/>
<dbReference type="EMBL" id="Y15939">
    <property type="protein sequence ID" value="CAB57351.1"/>
    <property type="molecule type" value="Genomic_DNA"/>
</dbReference>
<reference evidence="1" key="1">
    <citation type="journal article" date="1999" name="Microbiology">
        <title>The site-specific integration of genetic elements may modulate thermostable protease production, a virulence factor in Dichelobacter nodosus, the causative agent of ovine footrot.</title>
        <authorList>
            <person name="Whittle G."/>
            <person name="Bloomfield G.A."/>
            <person name="Katz M.E."/>
            <person name="Cheetham B.F."/>
        </authorList>
    </citation>
    <scope>NUCLEOTIDE SEQUENCE</scope>
    <source>
        <strain evidence="1">C305</strain>
    </source>
</reference>
<dbReference type="AlphaFoldDB" id="Q9RM56"/>
<name>Q9RM56_DICNO</name>
<sequence length="67" mass="7430">MSDSFIGATTSPTITILNPDHVLLSLLSCHELAADHPDRELDHEAQADLLRLAYCLANTVIDTREER</sequence>
<accession>Q9RM56</accession>
<organism evidence="1">
    <name type="scientific">Dichelobacter nodosus</name>
    <name type="common">Bacteroides nodosus</name>
    <dbReference type="NCBI Taxonomy" id="870"/>
    <lineage>
        <taxon>Bacteria</taxon>
        <taxon>Pseudomonadati</taxon>
        <taxon>Pseudomonadota</taxon>
        <taxon>Gammaproteobacteria</taxon>
        <taxon>Cardiobacteriales</taxon>
        <taxon>Cardiobacteriaceae</taxon>
        <taxon>Dichelobacter</taxon>
    </lineage>
</organism>
<protein>
    <submittedName>
        <fullName evidence="1">VapG protein</fullName>
    </submittedName>
</protein>
<evidence type="ECO:0000313" key="1">
    <source>
        <dbReference type="EMBL" id="CAB57351.1"/>
    </source>
</evidence>